<sequence>MGCARPMQLPCQFRGRTRAVLWRINGRHVNKPSATNNASLLSLRKPFRIAPAVRTFINIAISPGNGIITVRSAIDPWIDLPFGLYDCELDKSADVQLMRMIFFRAQILWDLGRCILRATGKVWDFVTAKKSVIEEVEDDIEEVAKYAKKTAIKVEKVAKTVEEVADYVEEGADKLESIIEKLQKGKETIEEEVDEALSEMEKSQETLGKVVKKKKDSKGAIG</sequence>
<evidence type="ECO:0000313" key="3">
    <source>
        <dbReference type="Proteomes" id="UP000886520"/>
    </source>
</evidence>
<keyword evidence="3" id="KW-1185">Reference proteome</keyword>
<reference evidence="2" key="1">
    <citation type="submission" date="2021-01" db="EMBL/GenBank/DDBJ databases">
        <title>Adiantum capillus-veneris genome.</title>
        <authorList>
            <person name="Fang Y."/>
            <person name="Liao Q."/>
        </authorList>
    </citation>
    <scope>NUCLEOTIDE SEQUENCE</scope>
    <source>
        <strain evidence="2">H3</strain>
        <tissue evidence="2">Leaf</tissue>
    </source>
</reference>
<comment type="caution">
    <text evidence="2">The sequence shown here is derived from an EMBL/GenBank/DDBJ whole genome shotgun (WGS) entry which is preliminary data.</text>
</comment>
<dbReference type="EMBL" id="JABFUD020000014">
    <property type="protein sequence ID" value="KAI5070473.1"/>
    <property type="molecule type" value="Genomic_DNA"/>
</dbReference>
<feature type="region of interest" description="Disordered" evidence="1">
    <location>
        <begin position="200"/>
        <end position="222"/>
    </location>
</feature>
<proteinExistence type="predicted"/>
<name>A0A9D4UNG0_ADICA</name>
<dbReference type="Proteomes" id="UP000886520">
    <property type="component" value="Chromosome 14"/>
</dbReference>
<dbReference type="SUPFAM" id="SSF58104">
    <property type="entry name" value="Methyl-accepting chemotaxis protein (MCP) signaling domain"/>
    <property type="match status" value="1"/>
</dbReference>
<dbReference type="AlphaFoldDB" id="A0A9D4UNG0"/>
<protein>
    <submittedName>
        <fullName evidence="2">Uncharacterized protein</fullName>
    </submittedName>
</protein>
<gene>
    <name evidence="2" type="ORF">GOP47_0014816</name>
</gene>
<accession>A0A9D4UNG0</accession>
<organism evidence="2 3">
    <name type="scientific">Adiantum capillus-veneris</name>
    <name type="common">Maidenhair fern</name>
    <dbReference type="NCBI Taxonomy" id="13818"/>
    <lineage>
        <taxon>Eukaryota</taxon>
        <taxon>Viridiplantae</taxon>
        <taxon>Streptophyta</taxon>
        <taxon>Embryophyta</taxon>
        <taxon>Tracheophyta</taxon>
        <taxon>Polypodiopsida</taxon>
        <taxon>Polypodiidae</taxon>
        <taxon>Polypodiales</taxon>
        <taxon>Pteridineae</taxon>
        <taxon>Pteridaceae</taxon>
        <taxon>Vittarioideae</taxon>
        <taxon>Adiantum</taxon>
    </lineage>
</organism>
<evidence type="ECO:0000313" key="2">
    <source>
        <dbReference type="EMBL" id="KAI5070473.1"/>
    </source>
</evidence>
<dbReference type="Gene3D" id="1.10.287.950">
    <property type="entry name" value="Methyl-accepting chemotaxis protein"/>
    <property type="match status" value="1"/>
</dbReference>
<dbReference type="OrthoDB" id="1994834at2759"/>
<evidence type="ECO:0000256" key="1">
    <source>
        <dbReference type="SAM" id="MobiDB-lite"/>
    </source>
</evidence>